<keyword evidence="1" id="KW-0418">Kinase</keyword>
<sequence>MLTKSMTLPAFSLLKQGNTTLLVKDQYRELLFNMVFHPETFEDKRKTSGTVKYGRGAYRTIPLSGNSRERLIIRNYRHGGLFGKLLGGIFYNENRPVNEVAINEIALQKDVLSAEVVAVIKRRLWGLFYTADFISREIPDAVDLIQLITESSGTFIQKFKRPVIRAIAGLLRNMHDAGIFHADLHLKNILVKHDSTGEFHAYIIDLDKSVVTEKLNIDKRMKNLLRLDRSVEKLRWLSGRTNTSLHQKMGFISRTDKIRFFRSYLLWGNALDKDWKKYLRQSHSRHAIHKLWWRIPRFFKIFS</sequence>
<accession>A0A0M2UXG6</accession>
<dbReference type="Pfam" id="PF06293">
    <property type="entry name" value="Kdo"/>
    <property type="match status" value="1"/>
</dbReference>
<keyword evidence="1" id="KW-0808">Transferase</keyword>
<gene>
    <name evidence="1" type="primary">kdkA</name>
    <name evidence="1" type="ORF">BROFUL_01629</name>
</gene>
<evidence type="ECO:0000313" key="1">
    <source>
        <dbReference type="EMBL" id="KKO19651.1"/>
    </source>
</evidence>
<protein>
    <submittedName>
        <fullName evidence="1">KDO kinase (2-keto-3-deoxy-D-manno-octulosonic acid)</fullName>
    </submittedName>
</protein>
<dbReference type="AlphaFoldDB" id="A0A0M2UXG6"/>
<proteinExistence type="predicted"/>
<dbReference type="SUPFAM" id="SSF56112">
    <property type="entry name" value="Protein kinase-like (PK-like)"/>
    <property type="match status" value="1"/>
</dbReference>
<keyword evidence="2" id="KW-1185">Reference proteome</keyword>
<dbReference type="Proteomes" id="UP000034954">
    <property type="component" value="Unassembled WGS sequence"/>
</dbReference>
<name>A0A0M2UXG6_9BACT</name>
<dbReference type="EMBL" id="LAQJ01000170">
    <property type="protein sequence ID" value="KKO19651.1"/>
    <property type="molecule type" value="Genomic_DNA"/>
</dbReference>
<dbReference type="Gene3D" id="1.10.510.10">
    <property type="entry name" value="Transferase(Phosphotransferase) domain 1"/>
    <property type="match status" value="1"/>
</dbReference>
<comment type="caution">
    <text evidence="1">The sequence shown here is derived from an EMBL/GenBank/DDBJ whole genome shotgun (WGS) entry which is preliminary data.</text>
</comment>
<evidence type="ECO:0000313" key="2">
    <source>
        <dbReference type="Proteomes" id="UP000034954"/>
    </source>
</evidence>
<reference evidence="1 2" key="1">
    <citation type="journal article" date="2013" name="BMC Microbiol.">
        <title>Identification of the type II cytochrome c maturation pathway in anammox bacteria by comparative genomics.</title>
        <authorList>
            <person name="Ferousi C."/>
            <person name="Speth D.R."/>
            <person name="Reimann J."/>
            <person name="Op den Camp H.J."/>
            <person name="Allen J.W."/>
            <person name="Keltjens J.T."/>
            <person name="Jetten M.S."/>
        </authorList>
    </citation>
    <scope>NUCLEOTIDE SEQUENCE [LARGE SCALE GENOMIC DNA]</scope>
    <source>
        <strain evidence="1">RU1</strain>
    </source>
</reference>
<dbReference type="InterPro" id="IPR011009">
    <property type="entry name" value="Kinase-like_dom_sf"/>
</dbReference>
<organism evidence="1 2">
    <name type="scientific">Candidatus Brocadia fulgida</name>
    <dbReference type="NCBI Taxonomy" id="380242"/>
    <lineage>
        <taxon>Bacteria</taxon>
        <taxon>Pseudomonadati</taxon>
        <taxon>Planctomycetota</taxon>
        <taxon>Candidatus Brocadiia</taxon>
        <taxon>Candidatus Brocadiales</taxon>
        <taxon>Candidatus Brocadiaceae</taxon>
        <taxon>Candidatus Brocadia</taxon>
    </lineage>
</organism>
<dbReference type="GO" id="GO:0016301">
    <property type="term" value="F:kinase activity"/>
    <property type="evidence" value="ECO:0007669"/>
    <property type="project" value="UniProtKB-KW"/>
</dbReference>